<comment type="caution">
    <text evidence="3">The sequence shown here is derived from an EMBL/GenBank/DDBJ whole genome shotgun (WGS) entry which is preliminary data.</text>
</comment>
<dbReference type="SUPFAM" id="SSF141673">
    <property type="entry name" value="MOSC N-terminal domain-like"/>
    <property type="match status" value="1"/>
</dbReference>
<dbReference type="AlphaFoldDB" id="A0A7C8MEU6"/>
<dbReference type="PROSITE" id="PS51340">
    <property type="entry name" value="MOSC"/>
    <property type="match status" value="1"/>
</dbReference>
<name>A0A7C8MEU6_9PLEO</name>
<keyword evidence="1" id="KW-1133">Transmembrane helix</keyword>
<organism evidence="3 4">
    <name type="scientific">Massariosphaeria phaeospora</name>
    <dbReference type="NCBI Taxonomy" id="100035"/>
    <lineage>
        <taxon>Eukaryota</taxon>
        <taxon>Fungi</taxon>
        <taxon>Dikarya</taxon>
        <taxon>Ascomycota</taxon>
        <taxon>Pezizomycotina</taxon>
        <taxon>Dothideomycetes</taxon>
        <taxon>Pleosporomycetidae</taxon>
        <taxon>Pleosporales</taxon>
        <taxon>Pleosporales incertae sedis</taxon>
        <taxon>Massariosphaeria</taxon>
    </lineage>
</organism>
<accession>A0A7C8MEU6</accession>
<dbReference type="InterPro" id="IPR011037">
    <property type="entry name" value="Pyrv_Knase-like_insert_dom_sf"/>
</dbReference>
<feature type="transmembrane region" description="Helical" evidence="1">
    <location>
        <begin position="6"/>
        <end position="25"/>
    </location>
</feature>
<evidence type="ECO:0000313" key="4">
    <source>
        <dbReference type="Proteomes" id="UP000481861"/>
    </source>
</evidence>
<reference evidence="3 4" key="1">
    <citation type="submission" date="2020-01" db="EMBL/GenBank/DDBJ databases">
        <authorList>
            <consortium name="DOE Joint Genome Institute"/>
            <person name="Haridas S."/>
            <person name="Albert R."/>
            <person name="Binder M."/>
            <person name="Bloem J."/>
            <person name="Labutti K."/>
            <person name="Salamov A."/>
            <person name="Andreopoulos B."/>
            <person name="Baker S.E."/>
            <person name="Barry K."/>
            <person name="Bills G."/>
            <person name="Bluhm B.H."/>
            <person name="Cannon C."/>
            <person name="Castanera R."/>
            <person name="Culley D.E."/>
            <person name="Daum C."/>
            <person name="Ezra D."/>
            <person name="Gonzalez J.B."/>
            <person name="Henrissat B."/>
            <person name="Kuo A."/>
            <person name="Liang C."/>
            <person name="Lipzen A."/>
            <person name="Lutzoni F."/>
            <person name="Magnuson J."/>
            <person name="Mondo S."/>
            <person name="Nolan M."/>
            <person name="Ohm R."/>
            <person name="Pangilinan J."/>
            <person name="Park H.-J.H."/>
            <person name="Ramirez L."/>
            <person name="Alfaro M."/>
            <person name="Sun H."/>
            <person name="Tritt A."/>
            <person name="Yoshinaga Y."/>
            <person name="Zwiers L.-H.L."/>
            <person name="Turgeon B.G."/>
            <person name="Goodwin S.B."/>
            <person name="Spatafora J.W."/>
            <person name="Crous P.W."/>
            <person name="Grigoriev I.V."/>
        </authorList>
    </citation>
    <scope>NUCLEOTIDE SEQUENCE [LARGE SCALE GENOMIC DNA]</scope>
    <source>
        <strain evidence="3 4">CBS 611.86</strain>
    </source>
</reference>
<evidence type="ECO:0000256" key="1">
    <source>
        <dbReference type="SAM" id="Phobius"/>
    </source>
</evidence>
<dbReference type="SUPFAM" id="SSF50800">
    <property type="entry name" value="PK beta-barrel domain-like"/>
    <property type="match status" value="1"/>
</dbReference>
<evidence type="ECO:0000259" key="2">
    <source>
        <dbReference type="PROSITE" id="PS51340"/>
    </source>
</evidence>
<keyword evidence="1" id="KW-0812">Transmembrane</keyword>
<dbReference type="GO" id="GO:0003824">
    <property type="term" value="F:catalytic activity"/>
    <property type="evidence" value="ECO:0007669"/>
    <property type="project" value="InterPro"/>
</dbReference>
<dbReference type="InterPro" id="IPR005303">
    <property type="entry name" value="MOCOS_middle"/>
</dbReference>
<dbReference type="GO" id="GO:0030151">
    <property type="term" value="F:molybdenum ion binding"/>
    <property type="evidence" value="ECO:0007669"/>
    <property type="project" value="InterPro"/>
</dbReference>
<sequence>MSSQYLPLVLALAIGLLYYLMSFLHKLVHRLQPMKISEIYVYPIKSLRGVQLSEALATRHGFEYDRTFMLLQVTPEGHKNMAVSGYPAMTQFLTDIETDGDSNGTITVDFIAFGDVDQAKTLKVPLRPDTEKLEPFQVNMHYSPTQAFKMPAKYSEWFSSCFGYEVVFVYLGDNKRDVLFEDMKPDRTRRSLPPLLSSVPFLNLPEREAEKITFTDCAPFLIVSKTSLADVSARLPEGEEMDITKFRANIVIEGAPVAWAEDYWAKIKVKDAEIIMQHNCIRCKSINIDYSTGKPGVGESGDVLKKLQKDRRIDDGAKWSPVFGRYSFWSPKTPPRTLRVGDEVNVVRLNTGTTSWTWKGLQ</sequence>
<dbReference type="Proteomes" id="UP000481861">
    <property type="component" value="Unassembled WGS sequence"/>
</dbReference>
<keyword evidence="1" id="KW-0472">Membrane</keyword>
<protein>
    <submittedName>
        <fullName evidence="3">MOSC domain-containing protein</fullName>
    </submittedName>
</protein>
<dbReference type="Pfam" id="PF03476">
    <property type="entry name" value="MOSC_N"/>
    <property type="match status" value="1"/>
</dbReference>
<dbReference type="PANTHER" id="PTHR14237">
    <property type="entry name" value="MOLYBDOPTERIN COFACTOR SULFURASE MOSC"/>
    <property type="match status" value="1"/>
</dbReference>
<proteinExistence type="predicted"/>
<gene>
    <name evidence="3" type="ORF">BDV95DRAFT_602646</name>
</gene>
<dbReference type="OrthoDB" id="17255at2759"/>
<dbReference type="InterPro" id="IPR005302">
    <property type="entry name" value="MoCF_Sase_C"/>
</dbReference>
<dbReference type="GO" id="GO:0030170">
    <property type="term" value="F:pyridoxal phosphate binding"/>
    <property type="evidence" value="ECO:0007669"/>
    <property type="project" value="InterPro"/>
</dbReference>
<dbReference type="Pfam" id="PF03473">
    <property type="entry name" value="MOSC"/>
    <property type="match status" value="1"/>
</dbReference>
<evidence type="ECO:0000313" key="3">
    <source>
        <dbReference type="EMBL" id="KAF2876678.1"/>
    </source>
</evidence>
<feature type="domain" description="MOSC" evidence="2">
    <location>
        <begin position="193"/>
        <end position="347"/>
    </location>
</feature>
<keyword evidence="4" id="KW-1185">Reference proteome</keyword>
<dbReference type="PANTHER" id="PTHR14237:SF34">
    <property type="entry name" value="MOSC DOMAIN PROTEIN (AFU_ORTHOLOGUE AFUA_2G07820)"/>
    <property type="match status" value="1"/>
</dbReference>
<dbReference type="EMBL" id="JAADJZ010000003">
    <property type="protein sequence ID" value="KAF2876678.1"/>
    <property type="molecule type" value="Genomic_DNA"/>
</dbReference>